<dbReference type="EMBL" id="AP027071">
    <property type="protein sequence ID" value="BDU63393.1"/>
    <property type="molecule type" value="Genomic_DNA"/>
</dbReference>
<protein>
    <recommendedName>
        <fullName evidence="3">Lipoprotein</fullName>
    </recommendedName>
</protein>
<keyword evidence="1" id="KW-0614">Plasmid</keyword>
<reference evidence="1 2" key="1">
    <citation type="submission" date="2022-11" db="EMBL/GenBank/DDBJ databases">
        <title>Genome sequence of clinical isolate of the human pathogenic Borrelia fainii.</title>
        <authorList>
            <person name="Itokawa K."/>
            <person name="Sato K."/>
            <person name="Qiu Y."/>
        </authorList>
    </citation>
    <scope>NUCLEOTIDE SEQUENCE [LARGE SCALE GENOMIC DNA]</scope>
    <source>
        <strain evidence="1 2">Qtaro</strain>
        <plasmid evidence="1 2">p100</plasmid>
    </source>
</reference>
<gene>
    <name evidence="1" type="ORF">BOFE_09330</name>
</gene>
<geneLocation type="plasmid" evidence="1 2">
    <name>p100</name>
</geneLocation>
<keyword evidence="2" id="KW-1185">Reference proteome</keyword>
<sequence length="365" mass="41652">MLKIRHIISLLVLILLFISCNLKSPQRGGMIRKEPDFRRIVTGEGALRKPSEVVTLTGVEDSVPALAEVEKSLGVKLNELLDTFKVSKEGKISIFKIKDVVTDASIDSDEGYKTYTDLDFYTLLNELGAGKVKDIIKFDLDVVKIQKAALDAINNVQNLQKKQNLQVLYNDRLDEYLLYLKGLFSKPSADNVLADDVHFWFTNDDYDNGFTEIETEARRIIENGDVYAKLSYKEKLVIDEIREIVTNDKIGKGEDYKTYTIPDFNALLNELGSFKVLIIIRLSVDINYLKDGRLVARIDSIKDEILRKKFKTRYDDQLSKYQLNLKKVFSKSSADAVYANVISNEHINEFTEIETEVKRIVEGTI</sequence>
<name>A0ABN6USP8_9SPIR</name>
<dbReference type="Proteomes" id="UP001317516">
    <property type="component" value="Plasmid p100"/>
</dbReference>
<evidence type="ECO:0000313" key="2">
    <source>
        <dbReference type="Proteomes" id="UP001317516"/>
    </source>
</evidence>
<evidence type="ECO:0000313" key="1">
    <source>
        <dbReference type="EMBL" id="BDU63393.1"/>
    </source>
</evidence>
<evidence type="ECO:0008006" key="3">
    <source>
        <dbReference type="Google" id="ProtNLM"/>
    </source>
</evidence>
<accession>A0ABN6USP8</accession>
<dbReference type="PROSITE" id="PS51257">
    <property type="entry name" value="PROKAR_LIPOPROTEIN"/>
    <property type="match status" value="1"/>
</dbReference>
<dbReference type="NCBIfam" id="NF047534">
    <property type="entry name" value="lipo_BTA121_dup"/>
    <property type="match status" value="2"/>
</dbReference>
<organism evidence="1 2">
    <name type="scientific">Candidatus Borrelia fainii</name>
    <dbReference type="NCBI Taxonomy" id="2518322"/>
    <lineage>
        <taxon>Bacteria</taxon>
        <taxon>Pseudomonadati</taxon>
        <taxon>Spirochaetota</taxon>
        <taxon>Spirochaetia</taxon>
        <taxon>Spirochaetales</taxon>
        <taxon>Borreliaceae</taxon>
        <taxon>Borrelia</taxon>
    </lineage>
</organism>
<proteinExistence type="predicted"/>
<dbReference type="RefSeq" id="WP_281862266.1">
    <property type="nucleotide sequence ID" value="NZ_AP027071.1"/>
</dbReference>